<gene>
    <name evidence="2" type="ORF">ACFO8M_11705</name>
</gene>
<protein>
    <submittedName>
        <fullName evidence="2">Uncharacterized protein</fullName>
    </submittedName>
</protein>
<dbReference type="Proteomes" id="UP001595712">
    <property type="component" value="Unassembled WGS sequence"/>
</dbReference>
<evidence type="ECO:0000256" key="1">
    <source>
        <dbReference type="SAM" id="MobiDB-lite"/>
    </source>
</evidence>
<dbReference type="EMBL" id="JBHRWO010000010">
    <property type="protein sequence ID" value="MFC3493150.1"/>
    <property type="molecule type" value="Genomic_DNA"/>
</dbReference>
<evidence type="ECO:0000313" key="3">
    <source>
        <dbReference type="Proteomes" id="UP001595712"/>
    </source>
</evidence>
<feature type="compositionally biased region" description="Basic and acidic residues" evidence="1">
    <location>
        <begin position="41"/>
        <end position="56"/>
    </location>
</feature>
<feature type="region of interest" description="Disordered" evidence="1">
    <location>
        <begin position="1"/>
        <end position="108"/>
    </location>
</feature>
<name>A0ABV7PX73_9ACTN</name>
<comment type="caution">
    <text evidence="2">The sequence shown here is derived from an EMBL/GenBank/DDBJ whole genome shotgun (WGS) entry which is preliminary data.</text>
</comment>
<dbReference type="RefSeq" id="WP_387974998.1">
    <property type="nucleotide sequence ID" value="NZ_JBHRWO010000010.1"/>
</dbReference>
<organism evidence="2 3">
    <name type="scientific">Glycomyces rhizosphaerae</name>
    <dbReference type="NCBI Taxonomy" id="2054422"/>
    <lineage>
        <taxon>Bacteria</taxon>
        <taxon>Bacillati</taxon>
        <taxon>Actinomycetota</taxon>
        <taxon>Actinomycetes</taxon>
        <taxon>Glycomycetales</taxon>
        <taxon>Glycomycetaceae</taxon>
        <taxon>Glycomyces</taxon>
    </lineage>
</organism>
<feature type="compositionally biased region" description="Acidic residues" evidence="1">
    <location>
        <begin position="83"/>
        <end position="100"/>
    </location>
</feature>
<evidence type="ECO:0000313" key="2">
    <source>
        <dbReference type="EMBL" id="MFC3493150.1"/>
    </source>
</evidence>
<accession>A0ABV7PX73</accession>
<feature type="compositionally biased region" description="Acidic residues" evidence="1">
    <location>
        <begin position="10"/>
        <end position="40"/>
    </location>
</feature>
<reference evidence="3" key="1">
    <citation type="journal article" date="2019" name="Int. J. Syst. Evol. Microbiol.">
        <title>The Global Catalogue of Microorganisms (GCM) 10K type strain sequencing project: providing services to taxonomists for standard genome sequencing and annotation.</title>
        <authorList>
            <consortium name="The Broad Institute Genomics Platform"/>
            <consortium name="The Broad Institute Genome Sequencing Center for Infectious Disease"/>
            <person name="Wu L."/>
            <person name="Ma J."/>
        </authorList>
    </citation>
    <scope>NUCLEOTIDE SEQUENCE [LARGE SCALE GENOMIC DNA]</scope>
    <source>
        <strain evidence="3">CGMCC 4.7396</strain>
    </source>
</reference>
<proteinExistence type="predicted"/>
<sequence>MSDESTAYAQDEEEPFGFVDEDEDEDEELEEEILDAEDYVEADRFGMTEAEERRGPSLDLELSAEEPEVWAGEGGGPRPGDPIPDEPAEPQGPDGDEPPPDEPAPPRS</sequence>
<keyword evidence="3" id="KW-1185">Reference proteome</keyword>